<dbReference type="GO" id="GO:0003755">
    <property type="term" value="F:peptidyl-prolyl cis-trans isomerase activity"/>
    <property type="evidence" value="ECO:0007669"/>
    <property type="project" value="UniProtKB-KW"/>
</dbReference>
<dbReference type="EC" id="5.2.1.8" evidence="2"/>
<evidence type="ECO:0000256" key="3">
    <source>
        <dbReference type="ARBA" id="ARBA00023110"/>
    </source>
</evidence>
<feature type="region of interest" description="Disordered" evidence="6">
    <location>
        <begin position="31"/>
        <end position="88"/>
    </location>
</feature>
<gene>
    <name evidence="8" type="ORF">AKJ09_08540</name>
</gene>
<protein>
    <recommendedName>
        <fullName evidence="2">peptidylprolyl isomerase</fullName>
        <ecNumber evidence="2">5.2.1.8</ecNumber>
    </recommendedName>
</protein>
<keyword evidence="3 5" id="KW-0697">Rotamase</keyword>
<evidence type="ECO:0000256" key="5">
    <source>
        <dbReference type="PROSITE-ProRule" id="PRU00278"/>
    </source>
</evidence>
<reference evidence="8 9" key="1">
    <citation type="submission" date="2015-08" db="EMBL/GenBank/DDBJ databases">
        <authorList>
            <person name="Babu N.S."/>
            <person name="Beckwith C.J."/>
            <person name="Beseler K.G."/>
            <person name="Brison A."/>
            <person name="Carone J.V."/>
            <person name="Caskin T.P."/>
            <person name="Diamond M."/>
            <person name="Durham M.E."/>
            <person name="Foxe J.M."/>
            <person name="Go M."/>
            <person name="Henderson B.A."/>
            <person name="Jones I.B."/>
            <person name="McGettigan J.A."/>
            <person name="Micheletti S.J."/>
            <person name="Nasrallah M.E."/>
            <person name="Ortiz D."/>
            <person name="Piller C.R."/>
            <person name="Privatt S.R."/>
            <person name="Schneider S.L."/>
            <person name="Sharp S."/>
            <person name="Smith T.C."/>
            <person name="Stanton J.D."/>
            <person name="Ullery H.E."/>
            <person name="Wilson R.J."/>
            <person name="Serrano M.G."/>
            <person name="Buck G."/>
            <person name="Lee V."/>
            <person name="Wang Y."/>
            <person name="Carvalho R."/>
            <person name="Voegtly L."/>
            <person name="Shi R."/>
            <person name="Duckworth R."/>
            <person name="Johnson A."/>
            <person name="Loviza R."/>
            <person name="Walstead R."/>
            <person name="Shah Z."/>
            <person name="Kiflezghi M."/>
            <person name="Wade K."/>
            <person name="Ball S.L."/>
            <person name="Bradley K.W."/>
            <person name="Asai D.J."/>
            <person name="Bowman C.A."/>
            <person name="Russell D.A."/>
            <person name="Pope W.H."/>
            <person name="Jacobs-Sera D."/>
            <person name="Hendrix R.W."/>
            <person name="Hatfull G.F."/>
        </authorList>
    </citation>
    <scope>NUCLEOTIDE SEQUENCE [LARGE SCALE GENOMIC DNA]</scope>
    <source>
        <strain evidence="8 9">DSM 27648</strain>
    </source>
</reference>
<accession>A0A0K1Q895</accession>
<evidence type="ECO:0000256" key="1">
    <source>
        <dbReference type="ARBA" id="ARBA00000971"/>
    </source>
</evidence>
<dbReference type="RefSeq" id="WP_146652892.1">
    <property type="nucleotide sequence ID" value="NZ_CP012333.1"/>
</dbReference>
<evidence type="ECO:0000313" key="8">
    <source>
        <dbReference type="EMBL" id="AKV01877.1"/>
    </source>
</evidence>
<dbReference type="Pfam" id="PF13616">
    <property type="entry name" value="Rotamase_3"/>
    <property type="match status" value="1"/>
</dbReference>
<dbReference type="OrthoDB" id="14196at2"/>
<dbReference type="Proteomes" id="UP000064967">
    <property type="component" value="Chromosome"/>
</dbReference>
<dbReference type="InterPro" id="IPR000297">
    <property type="entry name" value="PPIase_PpiC"/>
</dbReference>
<dbReference type="EMBL" id="CP012333">
    <property type="protein sequence ID" value="AKV01877.1"/>
    <property type="molecule type" value="Genomic_DNA"/>
</dbReference>
<dbReference type="AlphaFoldDB" id="A0A0K1Q895"/>
<dbReference type="KEGG" id="llu:AKJ09_08540"/>
<dbReference type="InterPro" id="IPR051370">
    <property type="entry name" value="PPIase_Pin1"/>
</dbReference>
<dbReference type="PANTHER" id="PTHR10657">
    <property type="entry name" value="PEPTIDYL-PROLYL CIS-TRANS ISOMERASE"/>
    <property type="match status" value="1"/>
</dbReference>
<proteinExistence type="predicted"/>
<feature type="domain" description="PpiC" evidence="7">
    <location>
        <begin position="88"/>
        <end position="195"/>
    </location>
</feature>
<evidence type="ECO:0000259" key="7">
    <source>
        <dbReference type="PROSITE" id="PS50198"/>
    </source>
</evidence>
<name>A0A0K1Q895_9BACT</name>
<evidence type="ECO:0000256" key="4">
    <source>
        <dbReference type="ARBA" id="ARBA00023235"/>
    </source>
</evidence>
<keyword evidence="4 5" id="KW-0413">Isomerase</keyword>
<comment type="catalytic activity">
    <reaction evidence="1">
        <text>[protein]-peptidylproline (omega=180) = [protein]-peptidylproline (omega=0)</text>
        <dbReference type="Rhea" id="RHEA:16237"/>
        <dbReference type="Rhea" id="RHEA-COMP:10747"/>
        <dbReference type="Rhea" id="RHEA-COMP:10748"/>
        <dbReference type="ChEBI" id="CHEBI:83833"/>
        <dbReference type="ChEBI" id="CHEBI:83834"/>
        <dbReference type="EC" id="5.2.1.8"/>
    </reaction>
</comment>
<organism evidence="8 9">
    <name type="scientific">Labilithrix luteola</name>
    <dbReference type="NCBI Taxonomy" id="1391654"/>
    <lineage>
        <taxon>Bacteria</taxon>
        <taxon>Pseudomonadati</taxon>
        <taxon>Myxococcota</taxon>
        <taxon>Polyangia</taxon>
        <taxon>Polyangiales</taxon>
        <taxon>Labilitrichaceae</taxon>
        <taxon>Labilithrix</taxon>
    </lineage>
</organism>
<sequence length="195" mass="19683">MNLAVNLATSFVRGGAIGMLGLIIACGGAPSPAAAPAPSSGTESGQAPGAAQTTSAAPSASASAAPSTSSEAPAAKPDAGATKSTERPKKIGARHVLIQWMGSERASSQVLRTREQALVIAQEVHRRAKGGEDLGRLAVEYSDEPGAASRGGSLGRFGSGQMVPAFEAAAFTLDVGEISDIVETPFGFHIIQRTE</sequence>
<evidence type="ECO:0000256" key="2">
    <source>
        <dbReference type="ARBA" id="ARBA00013194"/>
    </source>
</evidence>
<dbReference type="InterPro" id="IPR046357">
    <property type="entry name" value="PPIase_dom_sf"/>
</dbReference>
<evidence type="ECO:0000256" key="6">
    <source>
        <dbReference type="SAM" id="MobiDB-lite"/>
    </source>
</evidence>
<dbReference type="PROSITE" id="PS50198">
    <property type="entry name" value="PPIC_PPIASE_2"/>
    <property type="match status" value="1"/>
</dbReference>
<dbReference type="STRING" id="1391654.AKJ09_08540"/>
<evidence type="ECO:0000313" key="9">
    <source>
        <dbReference type="Proteomes" id="UP000064967"/>
    </source>
</evidence>
<feature type="compositionally biased region" description="Low complexity" evidence="6">
    <location>
        <begin position="31"/>
        <end position="75"/>
    </location>
</feature>
<dbReference type="SUPFAM" id="SSF54534">
    <property type="entry name" value="FKBP-like"/>
    <property type="match status" value="1"/>
</dbReference>
<keyword evidence="9" id="KW-1185">Reference proteome</keyword>
<dbReference type="Gene3D" id="3.10.50.40">
    <property type="match status" value="1"/>
</dbReference>
<dbReference type="PANTHER" id="PTHR10657:SF4">
    <property type="entry name" value="PEPTIDYL-PROLYL CIS-TRANS ISOMERASE-RELATED"/>
    <property type="match status" value="1"/>
</dbReference>